<dbReference type="HAMAP" id="MF_00791">
    <property type="entry name" value="ApaG"/>
    <property type="match status" value="1"/>
</dbReference>
<dbReference type="PANTHER" id="PTHR14289:SF16">
    <property type="entry name" value="POLYMERASE DELTA-INTERACTING PROTEIN 2"/>
    <property type="match status" value="1"/>
</dbReference>
<evidence type="ECO:0000256" key="1">
    <source>
        <dbReference type="ARBA" id="ARBA00017693"/>
    </source>
</evidence>
<keyword evidence="5" id="KW-1185">Reference proteome</keyword>
<dbReference type="InterPro" id="IPR036767">
    <property type="entry name" value="ApaG_sf"/>
</dbReference>
<dbReference type="InterPro" id="IPR007474">
    <property type="entry name" value="ApaG_domain"/>
</dbReference>
<accession>A0A432ZSR1</accession>
<evidence type="ECO:0000313" key="4">
    <source>
        <dbReference type="EMBL" id="RUO80902.1"/>
    </source>
</evidence>
<feature type="domain" description="ApaG" evidence="3">
    <location>
        <begin position="1"/>
        <end position="125"/>
    </location>
</feature>
<dbReference type="AlphaFoldDB" id="A0A432ZSR1"/>
<dbReference type="PROSITE" id="PS51087">
    <property type="entry name" value="APAG"/>
    <property type="match status" value="1"/>
</dbReference>
<dbReference type="Proteomes" id="UP000287996">
    <property type="component" value="Unassembled WGS sequence"/>
</dbReference>
<protein>
    <recommendedName>
        <fullName evidence="1 2">Protein ApaG</fullName>
    </recommendedName>
</protein>
<name>A0A432ZSR1_9GAMM</name>
<gene>
    <name evidence="2" type="primary">apaG</name>
    <name evidence="4" type="ORF">CWI84_03630</name>
</gene>
<reference evidence="4 5" key="1">
    <citation type="journal article" date="2011" name="Front. Microbiol.">
        <title>Genomic signatures of strain selection and enhancement in Bacillus atrophaeus var. globigii, a historical biowarfare simulant.</title>
        <authorList>
            <person name="Gibbons H.S."/>
            <person name="Broomall S.M."/>
            <person name="McNew L.A."/>
            <person name="Daligault H."/>
            <person name="Chapman C."/>
            <person name="Bruce D."/>
            <person name="Karavis M."/>
            <person name="Krepps M."/>
            <person name="McGregor P.A."/>
            <person name="Hong C."/>
            <person name="Park K.H."/>
            <person name="Akmal A."/>
            <person name="Feldman A."/>
            <person name="Lin J.S."/>
            <person name="Chang W.E."/>
            <person name="Higgs B.W."/>
            <person name="Demirev P."/>
            <person name="Lindquist J."/>
            <person name="Liem A."/>
            <person name="Fochler E."/>
            <person name="Read T.D."/>
            <person name="Tapia R."/>
            <person name="Johnson S."/>
            <person name="Bishop-Lilly K.A."/>
            <person name="Detter C."/>
            <person name="Han C."/>
            <person name="Sozhamannan S."/>
            <person name="Rosenzweig C.N."/>
            <person name="Skowronski E.W."/>
        </authorList>
    </citation>
    <scope>NUCLEOTIDE SEQUENCE [LARGE SCALE GENOMIC DNA]</scope>
    <source>
        <strain evidence="4 5">CC-PW-9</strain>
    </source>
</reference>
<comment type="caution">
    <text evidence="4">The sequence shown here is derived from an EMBL/GenBank/DDBJ whole genome shotgun (WGS) entry which is preliminary data.</text>
</comment>
<proteinExistence type="inferred from homology"/>
<dbReference type="OrthoDB" id="9795226at2"/>
<dbReference type="PANTHER" id="PTHR14289">
    <property type="entry name" value="F-BOX ONLY PROTEIN 3"/>
    <property type="match status" value="1"/>
</dbReference>
<dbReference type="RefSeq" id="WP_126841429.1">
    <property type="nucleotide sequence ID" value="NZ_PIQH01000003.1"/>
</dbReference>
<dbReference type="EMBL" id="PIQH01000003">
    <property type="protein sequence ID" value="RUO80902.1"/>
    <property type="molecule type" value="Genomic_DNA"/>
</dbReference>
<dbReference type="Gene3D" id="2.60.40.1470">
    <property type="entry name" value="ApaG domain"/>
    <property type="match status" value="1"/>
</dbReference>
<dbReference type="SUPFAM" id="SSF110069">
    <property type="entry name" value="ApaG-like"/>
    <property type="match status" value="1"/>
</dbReference>
<dbReference type="GO" id="GO:0070987">
    <property type="term" value="P:error-free translesion synthesis"/>
    <property type="evidence" value="ECO:0007669"/>
    <property type="project" value="TreeGrafter"/>
</dbReference>
<organism evidence="4 5">
    <name type="scientific">Idiomarina tyrosinivorans</name>
    <dbReference type="NCBI Taxonomy" id="1445662"/>
    <lineage>
        <taxon>Bacteria</taxon>
        <taxon>Pseudomonadati</taxon>
        <taxon>Pseudomonadota</taxon>
        <taxon>Gammaproteobacteria</taxon>
        <taxon>Alteromonadales</taxon>
        <taxon>Idiomarinaceae</taxon>
        <taxon>Idiomarina</taxon>
    </lineage>
</organism>
<sequence>MTLQEAVEITVETQYLPAQSTPDDNQFVFAYTITIINHSEKPLQLVNRDWRITDADNKITRVAGDGVVGQQPQIAPGESFSYTSGTVLATPIGTMEGHYGMVTDEGESFRVNIPSFRLAIPNILH</sequence>
<dbReference type="InterPro" id="IPR023065">
    <property type="entry name" value="Uncharacterised_ApaG"/>
</dbReference>
<dbReference type="Pfam" id="PF04379">
    <property type="entry name" value="DUF525"/>
    <property type="match status" value="1"/>
</dbReference>
<evidence type="ECO:0000259" key="3">
    <source>
        <dbReference type="PROSITE" id="PS51087"/>
    </source>
</evidence>
<dbReference type="NCBIfam" id="NF003967">
    <property type="entry name" value="PRK05461.1"/>
    <property type="match status" value="1"/>
</dbReference>
<evidence type="ECO:0000313" key="5">
    <source>
        <dbReference type="Proteomes" id="UP000287996"/>
    </source>
</evidence>
<evidence type="ECO:0000256" key="2">
    <source>
        <dbReference type="HAMAP-Rule" id="MF_00791"/>
    </source>
</evidence>